<reference evidence="2" key="1">
    <citation type="submission" date="2016-06" db="EMBL/GenBank/DDBJ databases">
        <authorList>
            <person name="Berg J.A."/>
            <person name="Grossarth S.E."/>
            <person name="Jarvis T.M."/>
            <person name="Merrill B.D."/>
            <person name="Breakwell D.P."/>
            <person name="Hope S."/>
            <person name="Grose J.H."/>
        </authorList>
    </citation>
    <scope>NUCLEOTIDE SEQUENCE [LARGE SCALE GENOMIC DNA]</scope>
</reference>
<evidence type="ECO:0000313" key="1">
    <source>
        <dbReference type="EMBL" id="ANZ49214.1"/>
    </source>
</evidence>
<dbReference type="EMBL" id="KX397368">
    <property type="protein sequence ID" value="ANZ49214.1"/>
    <property type="molecule type" value="Genomic_DNA"/>
</dbReference>
<dbReference type="OrthoDB" id="15837at10239"/>
<proteinExistence type="predicted"/>
<organism evidence="1 2">
    <name type="scientific">Erwinia phage vB_EamM_Huxley</name>
    <dbReference type="NCBI Taxonomy" id="1883373"/>
    <lineage>
        <taxon>Viruses</taxon>
        <taxon>Duplodnaviria</taxon>
        <taxon>Heunggongvirae</taxon>
        <taxon>Uroviricota</taxon>
        <taxon>Caudoviricetes</taxon>
        <taxon>Chimalliviridae</taxon>
        <taxon>Machinavirus</taxon>
        <taxon>Machinavirus machina</taxon>
    </lineage>
</organism>
<accession>A0A1B2IDC3</accession>
<dbReference type="GeneID" id="29069254"/>
<dbReference type="InterPro" id="IPR045405">
    <property type="entry name" value="Peptidase_S80"/>
</dbReference>
<sequence length="157" mass="17900">MEKKTERNLIEITGKGEDNNGKFYSVVLLDQSKMNANGRQYNGDLAHLVRGIKRMPRLFCEVDPYHDYRFQFPVTDDRSVSGPCTVDMKNVCASIENIRHDKMNQRVSAELRPWGPQASMVRDLLDGVNQNVTFGMRALATPDGKIDKVITWDLLPE</sequence>
<dbReference type="Proteomes" id="UP000203302">
    <property type="component" value="Segment"/>
</dbReference>
<dbReference type="Pfam" id="PF20034">
    <property type="entry name" value="Peptidase_S80"/>
    <property type="match status" value="1"/>
</dbReference>
<name>A0A1B2IDC3_9CAUD</name>
<dbReference type="KEGG" id="vg:29069254"/>
<protein>
    <recommendedName>
        <fullName evidence="3">Virion structural protein</fullName>
    </recommendedName>
</protein>
<gene>
    <name evidence="1" type="ORF">HUXLEY_132</name>
</gene>
<evidence type="ECO:0008006" key="3">
    <source>
        <dbReference type="Google" id="ProtNLM"/>
    </source>
</evidence>
<evidence type="ECO:0000313" key="2">
    <source>
        <dbReference type="Proteomes" id="UP000203302"/>
    </source>
</evidence>
<dbReference type="RefSeq" id="YP_009293100.1">
    <property type="nucleotide sequence ID" value="NC_031127.1"/>
</dbReference>